<keyword evidence="5 7" id="KW-1133">Transmembrane helix</keyword>
<evidence type="ECO:0000256" key="3">
    <source>
        <dbReference type="ARBA" id="ARBA00022475"/>
    </source>
</evidence>
<dbReference type="RefSeq" id="WP_022592251.1">
    <property type="nucleotide sequence ID" value="NZ_LK391965.1"/>
</dbReference>
<dbReference type="Pfam" id="PF00528">
    <property type="entry name" value="BPD_transp_1"/>
    <property type="match status" value="1"/>
</dbReference>
<dbReference type="AlphaFoldDB" id="A0AAV2VZB1"/>
<dbReference type="PANTHER" id="PTHR43227:SF8">
    <property type="entry name" value="DIACETYLCHITOBIOSE UPTAKE SYSTEM PERMEASE PROTEIN DASB"/>
    <property type="match status" value="1"/>
</dbReference>
<dbReference type="GO" id="GO:0005886">
    <property type="term" value="C:plasma membrane"/>
    <property type="evidence" value="ECO:0007669"/>
    <property type="project" value="UniProtKB-SubCell"/>
</dbReference>
<dbReference type="EMBL" id="CAOF01000194">
    <property type="protein sequence ID" value="CCO50076.1"/>
    <property type="molecule type" value="Genomic_DNA"/>
</dbReference>
<evidence type="ECO:0000256" key="6">
    <source>
        <dbReference type="ARBA" id="ARBA00023136"/>
    </source>
</evidence>
<evidence type="ECO:0000256" key="2">
    <source>
        <dbReference type="ARBA" id="ARBA00022448"/>
    </source>
</evidence>
<comment type="subcellular location">
    <subcellularLocation>
        <location evidence="1 7">Cell membrane</location>
        <topology evidence="1 7">Multi-pass membrane protein</topology>
    </subcellularLocation>
</comment>
<keyword evidence="3" id="KW-1003">Cell membrane</keyword>
<dbReference type="InterPro" id="IPR050809">
    <property type="entry name" value="UgpAE/MalFG_permease"/>
</dbReference>
<dbReference type="InterPro" id="IPR035906">
    <property type="entry name" value="MetI-like_sf"/>
</dbReference>
<organism evidence="9 10">
    <name type="scientific">Vibrio nigripulchritudo SOn1</name>
    <dbReference type="NCBI Taxonomy" id="1238450"/>
    <lineage>
        <taxon>Bacteria</taxon>
        <taxon>Pseudomonadati</taxon>
        <taxon>Pseudomonadota</taxon>
        <taxon>Gammaproteobacteria</taxon>
        <taxon>Vibrionales</taxon>
        <taxon>Vibrionaceae</taxon>
        <taxon>Vibrio</taxon>
    </lineage>
</organism>
<evidence type="ECO:0000256" key="4">
    <source>
        <dbReference type="ARBA" id="ARBA00022692"/>
    </source>
</evidence>
<comment type="similarity">
    <text evidence="7">Belongs to the binding-protein-dependent transport system permease family.</text>
</comment>
<protein>
    <submittedName>
        <fullName evidence="9">Alpha-glucoside transport system permease protein aglF</fullName>
    </submittedName>
</protein>
<feature type="domain" description="ABC transmembrane type-1" evidence="8">
    <location>
        <begin position="110"/>
        <end position="326"/>
    </location>
</feature>
<evidence type="ECO:0000256" key="5">
    <source>
        <dbReference type="ARBA" id="ARBA00022989"/>
    </source>
</evidence>
<evidence type="ECO:0000313" key="10">
    <source>
        <dbReference type="Proteomes" id="UP000018211"/>
    </source>
</evidence>
<sequence>MIDQLLDSLSAMLIAVTVSIAFYYAAYFGLEKALSSKNLQGEEKRKRDQLRLKVQPFIFVGPALILLTIFLVYPVIETFRLSMYDRTATEFVSFSNYSWAFGDEEFSQAIINNILWLIFVPTLSTGLGLVIAYLADRIWWGQVAKTLIFLPMAISFVGASVIWRFVYDYRGADSDQIGLLNAIVVALGGEPQAWIALPFWNNLLLMVILIWIQTGFAMVLLGAAMRGVSEEVLEAAKLDGANDFQIFLKILVPQIIPTILVVWTTITILVLKVFDIVLTMTNGQWDTEVMANLMFDWMFRGGGDFGKGSAIAVVLMIAVIPVMLWNIKKAREE</sequence>
<evidence type="ECO:0000259" key="8">
    <source>
        <dbReference type="PROSITE" id="PS50928"/>
    </source>
</evidence>
<dbReference type="CDD" id="cd06261">
    <property type="entry name" value="TM_PBP2"/>
    <property type="match status" value="1"/>
</dbReference>
<comment type="caution">
    <text evidence="9">The sequence shown here is derived from an EMBL/GenBank/DDBJ whole genome shotgun (WGS) entry which is preliminary data.</text>
</comment>
<dbReference type="PROSITE" id="PS50928">
    <property type="entry name" value="ABC_TM1"/>
    <property type="match status" value="1"/>
</dbReference>
<evidence type="ECO:0000256" key="1">
    <source>
        <dbReference type="ARBA" id="ARBA00004651"/>
    </source>
</evidence>
<dbReference type="PANTHER" id="PTHR43227">
    <property type="entry name" value="BLL4140 PROTEIN"/>
    <property type="match status" value="1"/>
</dbReference>
<dbReference type="Proteomes" id="UP000018211">
    <property type="component" value="Unassembled WGS sequence"/>
</dbReference>
<keyword evidence="6 7" id="KW-0472">Membrane</keyword>
<evidence type="ECO:0000256" key="7">
    <source>
        <dbReference type="RuleBase" id="RU363032"/>
    </source>
</evidence>
<dbReference type="InterPro" id="IPR000515">
    <property type="entry name" value="MetI-like"/>
</dbReference>
<keyword evidence="4 7" id="KW-0812">Transmembrane</keyword>
<gene>
    <name evidence="9" type="primary">aglF</name>
    <name evidence="9" type="ORF">VIBNISOn1_970099</name>
</gene>
<feature type="transmembrane region" description="Helical" evidence="7">
    <location>
        <begin position="246"/>
        <end position="271"/>
    </location>
</feature>
<name>A0AAV2VZB1_9VIBR</name>
<dbReference type="Gene3D" id="1.10.3720.10">
    <property type="entry name" value="MetI-like"/>
    <property type="match status" value="1"/>
</dbReference>
<dbReference type="GO" id="GO:0055085">
    <property type="term" value="P:transmembrane transport"/>
    <property type="evidence" value="ECO:0007669"/>
    <property type="project" value="InterPro"/>
</dbReference>
<feature type="transmembrane region" description="Helical" evidence="7">
    <location>
        <begin position="54"/>
        <end position="76"/>
    </location>
</feature>
<reference evidence="9 10" key="1">
    <citation type="journal article" date="2013" name="ISME J.">
        <title>Comparative genomics of pathogenic lineages of Vibrio nigripulchritudo identifies virulence-associated traits.</title>
        <authorList>
            <person name="Goudenege D."/>
            <person name="Labreuche Y."/>
            <person name="Krin E."/>
            <person name="Ansquer D."/>
            <person name="Mangenot S."/>
            <person name="Calteau A."/>
            <person name="Medigue C."/>
            <person name="Mazel D."/>
            <person name="Polz M.F."/>
            <person name="Le Roux F."/>
        </authorList>
    </citation>
    <scope>NUCLEOTIDE SEQUENCE [LARGE SCALE GENOMIC DNA]</scope>
    <source>
        <strain evidence="9 10">SOn1</strain>
    </source>
</reference>
<evidence type="ECO:0000313" key="9">
    <source>
        <dbReference type="EMBL" id="CCO50076.1"/>
    </source>
</evidence>
<accession>A0AAV2VZB1</accession>
<keyword evidence="2 7" id="KW-0813">Transport</keyword>
<feature type="transmembrane region" description="Helical" evidence="7">
    <location>
        <begin position="203"/>
        <end position="225"/>
    </location>
</feature>
<feature type="transmembrane region" description="Helical" evidence="7">
    <location>
        <begin position="308"/>
        <end position="327"/>
    </location>
</feature>
<feature type="transmembrane region" description="Helical" evidence="7">
    <location>
        <begin position="147"/>
        <end position="166"/>
    </location>
</feature>
<dbReference type="GeneID" id="97541644"/>
<dbReference type="SUPFAM" id="SSF161098">
    <property type="entry name" value="MetI-like"/>
    <property type="match status" value="1"/>
</dbReference>
<feature type="transmembrane region" description="Helical" evidence="7">
    <location>
        <begin position="12"/>
        <end position="30"/>
    </location>
</feature>
<proteinExistence type="inferred from homology"/>
<feature type="transmembrane region" description="Helical" evidence="7">
    <location>
        <begin position="114"/>
        <end position="135"/>
    </location>
</feature>